<dbReference type="AlphaFoldDB" id="A0A1Z1WNP8"/>
<feature type="region of interest" description="Disordered" evidence="1">
    <location>
        <begin position="1"/>
        <end position="22"/>
    </location>
</feature>
<evidence type="ECO:0000313" key="2">
    <source>
        <dbReference type="EMBL" id="ARX88053.1"/>
    </source>
</evidence>
<reference evidence="2 3" key="1">
    <citation type="submission" date="2017-05" db="EMBL/GenBank/DDBJ databases">
        <title>Streptomyces alboflavus Genome sequencing and assembly.</title>
        <authorList>
            <person name="Wang Y."/>
            <person name="Du B."/>
            <person name="Ding Y."/>
            <person name="Liu H."/>
            <person name="Hou Q."/>
            <person name="Liu K."/>
            <person name="Wang C."/>
            <person name="Yao L."/>
        </authorList>
    </citation>
    <scope>NUCLEOTIDE SEQUENCE [LARGE SCALE GENOMIC DNA]</scope>
    <source>
        <strain evidence="2 3">MDJK44</strain>
    </source>
</reference>
<dbReference type="KEGG" id="salf:SMD44_07540"/>
<gene>
    <name evidence="2" type="ORF">SMD44_07540</name>
</gene>
<protein>
    <submittedName>
        <fullName evidence="2">Uncharacterized protein</fullName>
    </submittedName>
</protein>
<keyword evidence="3" id="KW-1185">Reference proteome</keyword>
<organism evidence="2 3">
    <name type="scientific">Streptomyces alboflavus</name>
    <dbReference type="NCBI Taxonomy" id="67267"/>
    <lineage>
        <taxon>Bacteria</taxon>
        <taxon>Bacillati</taxon>
        <taxon>Actinomycetota</taxon>
        <taxon>Actinomycetes</taxon>
        <taxon>Kitasatosporales</taxon>
        <taxon>Streptomycetaceae</taxon>
        <taxon>Streptomyces</taxon>
    </lineage>
</organism>
<dbReference type="Proteomes" id="UP000195880">
    <property type="component" value="Chromosome"/>
</dbReference>
<evidence type="ECO:0000313" key="3">
    <source>
        <dbReference type="Proteomes" id="UP000195880"/>
    </source>
</evidence>
<name>A0A1Z1WNP8_9ACTN</name>
<proteinExistence type="predicted"/>
<evidence type="ECO:0000256" key="1">
    <source>
        <dbReference type="SAM" id="MobiDB-lite"/>
    </source>
</evidence>
<feature type="compositionally biased region" description="Low complexity" evidence="1">
    <location>
        <begin position="1"/>
        <end position="12"/>
    </location>
</feature>
<sequence length="37" mass="4025">MHGAAQSAAGSSRRSRVPISSTDMWPVSRHSWISATR</sequence>
<dbReference type="EMBL" id="CP021748">
    <property type="protein sequence ID" value="ARX88053.1"/>
    <property type="molecule type" value="Genomic_DNA"/>
</dbReference>
<accession>A0A1Z1WNP8</accession>